<dbReference type="Proteomes" id="UP001199525">
    <property type="component" value="Unassembled WGS sequence"/>
</dbReference>
<comment type="caution">
    <text evidence="9">The sequence shown here is derived from an EMBL/GenBank/DDBJ whole genome shotgun (WGS) entry which is preliminary data.</text>
</comment>
<evidence type="ECO:0000256" key="8">
    <source>
        <dbReference type="HAMAP-Rule" id="MF_01416"/>
    </source>
</evidence>
<evidence type="ECO:0000256" key="4">
    <source>
        <dbReference type="ARBA" id="ARBA00023065"/>
    </source>
</evidence>
<dbReference type="InterPro" id="IPR000711">
    <property type="entry name" value="ATPase_OSCP/dsu"/>
</dbReference>
<organism evidence="9 10">
    <name type="scientific">Nostoc favosum CHAB5714</name>
    <dbReference type="NCBI Taxonomy" id="2780399"/>
    <lineage>
        <taxon>Bacteria</taxon>
        <taxon>Bacillati</taxon>
        <taxon>Cyanobacteriota</taxon>
        <taxon>Cyanophyceae</taxon>
        <taxon>Nostocales</taxon>
        <taxon>Nostocaceae</taxon>
        <taxon>Nostoc</taxon>
        <taxon>Nostoc favosum</taxon>
    </lineage>
</organism>
<gene>
    <name evidence="8" type="primary">atpH</name>
    <name evidence="8" type="synonym">atpD</name>
    <name evidence="9" type="ORF">LC586_25075</name>
</gene>
<dbReference type="SUPFAM" id="SSF47928">
    <property type="entry name" value="N-terminal domain of the delta subunit of the F1F0-ATP synthase"/>
    <property type="match status" value="1"/>
</dbReference>
<name>A0ABS8IDT4_9NOSO</name>
<evidence type="ECO:0000256" key="2">
    <source>
        <dbReference type="ARBA" id="ARBA00022448"/>
    </source>
</evidence>
<dbReference type="Pfam" id="PF00213">
    <property type="entry name" value="OSCP"/>
    <property type="match status" value="1"/>
</dbReference>
<dbReference type="InterPro" id="IPR026015">
    <property type="entry name" value="ATP_synth_OSCP/delta_N_sf"/>
</dbReference>
<protein>
    <recommendedName>
        <fullName evidence="8">ATP synthase subunit delta</fullName>
    </recommendedName>
    <alternativeName>
        <fullName evidence="8">ATP synthase F(1) sector subunit delta</fullName>
    </alternativeName>
    <alternativeName>
        <fullName evidence="8">F-type ATPase subunit delta</fullName>
        <shortName evidence="8">F-ATPase subunit delta</shortName>
    </alternativeName>
</protein>
<evidence type="ECO:0000313" key="10">
    <source>
        <dbReference type="Proteomes" id="UP001199525"/>
    </source>
</evidence>
<proteinExistence type="inferred from homology"/>
<keyword evidence="6 8" id="KW-0139">CF(1)</keyword>
<dbReference type="PANTHER" id="PTHR11910">
    <property type="entry name" value="ATP SYNTHASE DELTA CHAIN"/>
    <property type="match status" value="1"/>
</dbReference>
<dbReference type="NCBIfam" id="TIGR01145">
    <property type="entry name" value="ATP_synt_delta"/>
    <property type="match status" value="1"/>
</dbReference>
<keyword evidence="7 8" id="KW-0066">ATP synthesis</keyword>
<dbReference type="Gene3D" id="1.10.520.20">
    <property type="entry name" value="N-terminal domain of the delta subunit of the F1F0-ATP synthase"/>
    <property type="match status" value="1"/>
</dbReference>
<sequence>MTSQVAAAEVAQPYAQALLSIAQSKNLTEEFGEDARTFLGLLRGDKQLHNFFSNPFIQAENKKALIKQILGEGSNPYLRNFLLILVDKRRIAFLESIFQQYLALLRQLNQTVLAEVISAVPLTEAQQQAIIQKVIAISNARQVELETKVDSELIGGVIIKVGSQVIDASIRGQLRRLSLRLTNS</sequence>
<evidence type="ECO:0000313" key="9">
    <source>
        <dbReference type="EMBL" id="MCC5602378.1"/>
    </source>
</evidence>
<evidence type="ECO:0000256" key="7">
    <source>
        <dbReference type="ARBA" id="ARBA00023310"/>
    </source>
</evidence>
<dbReference type="RefSeq" id="WP_229487431.1">
    <property type="nucleotide sequence ID" value="NZ_JAIVFQ010000049.1"/>
</dbReference>
<dbReference type="HAMAP" id="MF_01416">
    <property type="entry name" value="ATP_synth_delta_bact"/>
    <property type="match status" value="1"/>
</dbReference>
<evidence type="ECO:0000256" key="6">
    <source>
        <dbReference type="ARBA" id="ARBA00023196"/>
    </source>
</evidence>
<keyword evidence="4 8" id="KW-0406">Ion transport</keyword>
<keyword evidence="8" id="KW-0793">Thylakoid</keyword>
<evidence type="ECO:0000256" key="3">
    <source>
        <dbReference type="ARBA" id="ARBA00022781"/>
    </source>
</evidence>
<comment type="function">
    <text evidence="8">F(1)F(0) ATP synthase produces ATP from ADP in the presence of a proton or sodium gradient. F-type ATPases consist of two structural domains, F(1) containing the extramembraneous catalytic core and F(0) containing the membrane proton channel, linked together by a central stalk and a peripheral stalk. During catalysis, ATP synthesis in the catalytic domain of F(1) is coupled via a rotary mechanism of the central stalk subunits to proton translocation.</text>
</comment>
<keyword evidence="10" id="KW-1185">Reference proteome</keyword>
<dbReference type="EMBL" id="JAIVFQ010000049">
    <property type="protein sequence ID" value="MCC5602378.1"/>
    <property type="molecule type" value="Genomic_DNA"/>
</dbReference>
<accession>A0ABS8IDT4</accession>
<keyword evidence="5 8" id="KW-0472">Membrane</keyword>
<comment type="similarity">
    <text evidence="8">Belongs to the ATPase delta chain family.</text>
</comment>
<comment type="function">
    <text evidence="8">This protein is part of the stalk that links CF(0) to CF(1). It either transmits conformational changes from CF(0) to CF(1) or is implicated in proton conduction.</text>
</comment>
<comment type="subcellular location">
    <subcellularLocation>
        <location evidence="8">Cellular thylakoid membrane</location>
        <topology evidence="8">Peripheral membrane protein</topology>
    </subcellularLocation>
    <subcellularLocation>
        <location evidence="1">Membrane</location>
    </subcellularLocation>
</comment>
<dbReference type="InterPro" id="IPR020781">
    <property type="entry name" value="ATPase_OSCP/d_CS"/>
</dbReference>
<reference evidence="9 10" key="1">
    <citation type="journal article" date="2021" name="Microorganisms">
        <title>Genome Evolution of Filamentous Cyanobacterium Nostoc Species: From Facultative Symbiosis to Free Living.</title>
        <authorList>
            <person name="Huo D."/>
            <person name="Li H."/>
            <person name="Cai F."/>
            <person name="Guo X."/>
            <person name="Qiao Z."/>
            <person name="Wang W."/>
            <person name="Yu G."/>
            <person name="Li R."/>
        </authorList>
    </citation>
    <scope>NUCLEOTIDE SEQUENCE [LARGE SCALE GENOMIC DNA]</scope>
    <source>
        <strain evidence="9 10">CHAB 5714</strain>
    </source>
</reference>
<dbReference type="PROSITE" id="PS00389">
    <property type="entry name" value="ATPASE_DELTA"/>
    <property type="match status" value="1"/>
</dbReference>
<evidence type="ECO:0000256" key="1">
    <source>
        <dbReference type="ARBA" id="ARBA00004370"/>
    </source>
</evidence>
<evidence type="ECO:0000256" key="5">
    <source>
        <dbReference type="ARBA" id="ARBA00023136"/>
    </source>
</evidence>
<keyword evidence="3 8" id="KW-0375">Hydrogen ion transport</keyword>
<dbReference type="PRINTS" id="PR00125">
    <property type="entry name" value="ATPASEDELTA"/>
</dbReference>
<keyword evidence="2 8" id="KW-0813">Transport</keyword>
<dbReference type="NCBIfam" id="NF004402">
    <property type="entry name" value="PRK05758.2-2"/>
    <property type="match status" value="1"/>
</dbReference>